<dbReference type="AlphaFoldDB" id="A0A6H1WQW7"/>
<gene>
    <name evidence="3" type="ORF">FVE67_01730</name>
</gene>
<keyword evidence="1" id="KW-0560">Oxidoreductase</keyword>
<dbReference type="EMBL" id="CP042909">
    <property type="protein sequence ID" value="QJA05592.1"/>
    <property type="molecule type" value="Genomic_DNA"/>
</dbReference>
<organism evidence="3 4">
    <name type="scientific">Thermosulfurimonas marina</name>
    <dbReference type="NCBI Taxonomy" id="2047767"/>
    <lineage>
        <taxon>Bacteria</taxon>
        <taxon>Pseudomonadati</taxon>
        <taxon>Thermodesulfobacteriota</taxon>
        <taxon>Thermodesulfobacteria</taxon>
        <taxon>Thermodesulfobacteriales</taxon>
        <taxon>Thermodesulfobacteriaceae</taxon>
        <taxon>Thermosulfurimonas</taxon>
    </lineage>
</organism>
<proteinExistence type="predicted"/>
<dbReference type="InterPro" id="IPR019752">
    <property type="entry name" value="Pyrv/ketoisovalerate_OxRed_cat"/>
</dbReference>
<dbReference type="KEGG" id="tmai:FVE67_01730"/>
<protein>
    <submittedName>
        <fullName evidence="3">Indolepyruvate oxidoreductase subunit beta</fullName>
    </submittedName>
</protein>
<evidence type="ECO:0000313" key="4">
    <source>
        <dbReference type="Proteomes" id="UP000501253"/>
    </source>
</evidence>
<reference evidence="3 4" key="1">
    <citation type="submission" date="2019-08" db="EMBL/GenBank/DDBJ databases">
        <title>Complete genome sequence of Thermosulfurimonas marina SU872T, an anaerobic thermophilic chemolithoautotrophic bacterium isolated from a shallow marine hydrothermal vent.</title>
        <authorList>
            <person name="Allioux M."/>
            <person name="Jebbar M."/>
            <person name="Slobodkina G."/>
            <person name="Slobodkin A."/>
            <person name="Moalic Y."/>
            <person name="Frolova A."/>
            <person name="Shao Z."/>
            <person name="Alain K."/>
        </authorList>
    </citation>
    <scope>NUCLEOTIDE SEQUENCE [LARGE SCALE GENOMIC DNA]</scope>
    <source>
        <strain evidence="3 4">SU872</strain>
    </source>
</reference>
<dbReference type="Proteomes" id="UP000501253">
    <property type="component" value="Chromosome"/>
</dbReference>
<sequence length="198" mass="21063">MAEGYRILAVGVGGQGILLFSRVLGEAALREGLPVAMSEVHGMAQRGGVVETNIVLGAVKSPYISEGEADILVALEPVEALRALGRCRREATAVVSTNPVFPQIVKDGLATYPELPHLLERLKKALPRVYLLSGEKLAREAGSSRALNVVMLGALAATELLPLSRQTLLEALKAVVKPAYLDLNLRAFELGFEAVAGR</sequence>
<dbReference type="GO" id="GO:0016903">
    <property type="term" value="F:oxidoreductase activity, acting on the aldehyde or oxo group of donors"/>
    <property type="evidence" value="ECO:0007669"/>
    <property type="project" value="InterPro"/>
</dbReference>
<dbReference type="InterPro" id="IPR002869">
    <property type="entry name" value="Pyrv_flavodox_OxRed_cen"/>
</dbReference>
<dbReference type="RefSeq" id="WP_168718955.1">
    <property type="nucleotide sequence ID" value="NZ_CP042909.1"/>
</dbReference>
<evidence type="ECO:0000259" key="2">
    <source>
        <dbReference type="Pfam" id="PF01558"/>
    </source>
</evidence>
<dbReference type="SUPFAM" id="SSF53323">
    <property type="entry name" value="Pyruvate-ferredoxin oxidoreductase, PFOR, domain III"/>
    <property type="match status" value="1"/>
</dbReference>
<evidence type="ECO:0000313" key="3">
    <source>
        <dbReference type="EMBL" id="QJA05592.1"/>
    </source>
</evidence>
<name>A0A6H1WQW7_9BACT</name>
<keyword evidence="4" id="KW-1185">Reference proteome</keyword>
<dbReference type="PANTHER" id="PTHR43854">
    <property type="entry name" value="INDOLEPYRUVATE OXIDOREDUCTASE SUBUNIT IORB"/>
    <property type="match status" value="1"/>
</dbReference>
<keyword evidence="3" id="KW-0670">Pyruvate</keyword>
<accession>A0A6H1WQW7</accession>
<dbReference type="PANTHER" id="PTHR43854:SF1">
    <property type="entry name" value="INDOLEPYRUVATE OXIDOREDUCTASE SUBUNIT IORB"/>
    <property type="match status" value="1"/>
</dbReference>
<feature type="domain" description="Pyruvate/ketoisovalerate oxidoreductase catalytic" evidence="2">
    <location>
        <begin position="13"/>
        <end position="193"/>
    </location>
</feature>
<evidence type="ECO:0000256" key="1">
    <source>
        <dbReference type="ARBA" id="ARBA00023002"/>
    </source>
</evidence>
<dbReference type="Pfam" id="PF01558">
    <property type="entry name" value="POR"/>
    <property type="match status" value="1"/>
</dbReference>
<dbReference type="InterPro" id="IPR052198">
    <property type="entry name" value="IorB_Oxidoreductase"/>
</dbReference>
<dbReference type="Gene3D" id="3.40.920.10">
    <property type="entry name" value="Pyruvate-ferredoxin oxidoreductase, PFOR, domain III"/>
    <property type="match status" value="1"/>
</dbReference>